<dbReference type="EMBL" id="ML119831">
    <property type="protein sequence ID" value="RPA73170.1"/>
    <property type="molecule type" value="Genomic_DNA"/>
</dbReference>
<evidence type="ECO:0000313" key="1">
    <source>
        <dbReference type="EMBL" id="RPA73170.1"/>
    </source>
</evidence>
<evidence type="ECO:0000313" key="2">
    <source>
        <dbReference type="Proteomes" id="UP000275078"/>
    </source>
</evidence>
<proteinExistence type="predicted"/>
<organism evidence="1 2">
    <name type="scientific">Ascobolus immersus RN42</name>
    <dbReference type="NCBI Taxonomy" id="1160509"/>
    <lineage>
        <taxon>Eukaryota</taxon>
        <taxon>Fungi</taxon>
        <taxon>Dikarya</taxon>
        <taxon>Ascomycota</taxon>
        <taxon>Pezizomycotina</taxon>
        <taxon>Pezizomycetes</taxon>
        <taxon>Pezizales</taxon>
        <taxon>Ascobolaceae</taxon>
        <taxon>Ascobolus</taxon>
    </lineage>
</organism>
<reference evidence="1 2" key="1">
    <citation type="journal article" date="2018" name="Nat. Ecol. Evol.">
        <title>Pezizomycetes genomes reveal the molecular basis of ectomycorrhizal truffle lifestyle.</title>
        <authorList>
            <person name="Murat C."/>
            <person name="Payen T."/>
            <person name="Noel B."/>
            <person name="Kuo A."/>
            <person name="Morin E."/>
            <person name="Chen J."/>
            <person name="Kohler A."/>
            <person name="Krizsan K."/>
            <person name="Balestrini R."/>
            <person name="Da Silva C."/>
            <person name="Montanini B."/>
            <person name="Hainaut M."/>
            <person name="Levati E."/>
            <person name="Barry K.W."/>
            <person name="Belfiori B."/>
            <person name="Cichocki N."/>
            <person name="Clum A."/>
            <person name="Dockter R.B."/>
            <person name="Fauchery L."/>
            <person name="Guy J."/>
            <person name="Iotti M."/>
            <person name="Le Tacon F."/>
            <person name="Lindquist E.A."/>
            <person name="Lipzen A."/>
            <person name="Malagnac F."/>
            <person name="Mello A."/>
            <person name="Molinier V."/>
            <person name="Miyauchi S."/>
            <person name="Poulain J."/>
            <person name="Riccioni C."/>
            <person name="Rubini A."/>
            <person name="Sitrit Y."/>
            <person name="Splivallo R."/>
            <person name="Traeger S."/>
            <person name="Wang M."/>
            <person name="Zifcakova L."/>
            <person name="Wipf D."/>
            <person name="Zambonelli A."/>
            <person name="Paolocci F."/>
            <person name="Nowrousian M."/>
            <person name="Ottonello S."/>
            <person name="Baldrian P."/>
            <person name="Spatafora J.W."/>
            <person name="Henrissat B."/>
            <person name="Nagy L.G."/>
            <person name="Aury J.M."/>
            <person name="Wincker P."/>
            <person name="Grigoriev I.V."/>
            <person name="Bonfante P."/>
            <person name="Martin F.M."/>
        </authorList>
    </citation>
    <scope>NUCLEOTIDE SEQUENCE [LARGE SCALE GENOMIC DNA]</scope>
    <source>
        <strain evidence="1 2">RN42</strain>
    </source>
</reference>
<protein>
    <submittedName>
        <fullName evidence="1">Uncharacterized protein</fullName>
    </submittedName>
</protein>
<accession>A0A3N4HMT7</accession>
<name>A0A3N4HMT7_ASCIM</name>
<gene>
    <name evidence="1" type="ORF">BJ508DRAFT_314072</name>
</gene>
<keyword evidence="2" id="KW-1185">Reference proteome</keyword>
<dbReference type="AlphaFoldDB" id="A0A3N4HMT7"/>
<sequence>MLIRLFQSERWTTDPANLLLPFFEDESGIDIEKLNIIGFLEPEEEDNEKSEEEPEADVLLRVGESYLMLVSSWSCCFLLGKVGEERDVMKTLLRYTEHGELAMDRWKAFQKVQVNALWEFKLQRDGDRSTSEGGVESSS</sequence>
<dbReference type="Proteomes" id="UP000275078">
    <property type="component" value="Unassembled WGS sequence"/>
</dbReference>